<comment type="caution">
    <text evidence="2">The sequence shown here is derived from an EMBL/GenBank/DDBJ whole genome shotgun (WGS) entry which is preliminary data.</text>
</comment>
<organism evidence="2 3">
    <name type="scientific">Massilia norwichensis</name>
    <dbReference type="NCBI Taxonomy" id="1442366"/>
    <lineage>
        <taxon>Bacteria</taxon>
        <taxon>Pseudomonadati</taxon>
        <taxon>Pseudomonadota</taxon>
        <taxon>Betaproteobacteria</taxon>
        <taxon>Burkholderiales</taxon>
        <taxon>Oxalobacteraceae</taxon>
        <taxon>Telluria group</taxon>
        <taxon>Massilia</taxon>
    </lineage>
</organism>
<dbReference type="Proteomes" id="UP001205560">
    <property type="component" value="Unassembled WGS sequence"/>
</dbReference>
<proteinExistence type="predicted"/>
<feature type="chain" id="PRO_5045052439" description="PEP-CTERM protein-sorting domain-containing protein" evidence="1">
    <location>
        <begin position="20"/>
        <end position="196"/>
    </location>
</feature>
<feature type="signal peptide" evidence="1">
    <location>
        <begin position="1"/>
        <end position="19"/>
    </location>
</feature>
<sequence>MKHHLTAIALLAGSAFAHAQSTHWTFTYTGFDDQEAGVFLPDAQIAGSFTGTDLNADGVLDIGELTSLTIGSMDYVACAASSNQYYHCGADSFVFSPNQGLSFSLGEYGSDPEGFHSGGHLIESGKLSYEYQITPYSSMEHHLNWTQGTVLTMVSASPVSPVPEAPAWAMLAAGLGAVALWRRRPRPVPIQASIRT</sequence>
<evidence type="ECO:0000313" key="3">
    <source>
        <dbReference type="Proteomes" id="UP001205560"/>
    </source>
</evidence>
<dbReference type="EMBL" id="JANUGX010000037">
    <property type="protein sequence ID" value="MCS0592153.1"/>
    <property type="molecule type" value="Genomic_DNA"/>
</dbReference>
<dbReference type="RefSeq" id="WP_258847921.1">
    <property type="nucleotide sequence ID" value="NZ_JANUGX010000037.1"/>
</dbReference>
<dbReference type="PROSITE" id="PS00018">
    <property type="entry name" value="EF_HAND_1"/>
    <property type="match status" value="1"/>
</dbReference>
<reference evidence="2 3" key="1">
    <citation type="submission" date="2022-08" db="EMBL/GenBank/DDBJ databases">
        <title>Reclassification of Massilia species as members of the genera Telluria, Duganella, Pseudoduganella, Mokoshia gen. nov. and Zemynaea gen. nov. using orthogonal and non-orthogonal genome-based approaches.</title>
        <authorList>
            <person name="Bowman J.P."/>
        </authorList>
    </citation>
    <scope>NUCLEOTIDE SEQUENCE [LARGE SCALE GENOMIC DNA]</scope>
    <source>
        <strain evidence="2 3">LMG 28164</strain>
    </source>
</reference>
<evidence type="ECO:0000256" key="1">
    <source>
        <dbReference type="SAM" id="SignalP"/>
    </source>
</evidence>
<protein>
    <recommendedName>
        <fullName evidence="4">PEP-CTERM protein-sorting domain-containing protein</fullName>
    </recommendedName>
</protein>
<evidence type="ECO:0000313" key="2">
    <source>
        <dbReference type="EMBL" id="MCS0592153.1"/>
    </source>
</evidence>
<name>A0ABT2ADE0_9BURK</name>
<keyword evidence="3" id="KW-1185">Reference proteome</keyword>
<dbReference type="InterPro" id="IPR018247">
    <property type="entry name" value="EF_Hand_1_Ca_BS"/>
</dbReference>
<evidence type="ECO:0008006" key="4">
    <source>
        <dbReference type="Google" id="ProtNLM"/>
    </source>
</evidence>
<gene>
    <name evidence="2" type="ORF">NX782_23470</name>
</gene>
<accession>A0ABT2ADE0</accession>
<keyword evidence="1" id="KW-0732">Signal</keyword>